<accession>A0A644X3I2</accession>
<dbReference type="AlphaFoldDB" id="A0A644X3I2"/>
<proteinExistence type="predicted"/>
<dbReference type="EMBL" id="VSSQ01001683">
    <property type="protein sequence ID" value="MPM10358.1"/>
    <property type="molecule type" value="Genomic_DNA"/>
</dbReference>
<name>A0A644X3I2_9ZZZZ</name>
<protein>
    <submittedName>
        <fullName evidence="1">Uncharacterized protein</fullName>
    </submittedName>
</protein>
<comment type="caution">
    <text evidence="1">The sequence shown here is derived from an EMBL/GenBank/DDBJ whole genome shotgun (WGS) entry which is preliminary data.</text>
</comment>
<sequence>MVTRIPWDKYETALLIETFIKLEDKEISKNAAIEYLSNILRQRAVNGGIDIDDMFRNYNGISMQLQNIDTLFKSGSSVRNASKMFKNMVVMYKEDKQSFYQILTEAKKMTDNENSMQTQFFSWMVNKLSPVQVSELYSIYSEIESFCIRTRVLHKPLFDTIDIYTISQVIKTVDFNKIFRFKYRKKYNRMSSAIHFYYQYIKEINENNLKPSQTNKPDEIEADTASRYKGPENVYIPTETIEEPMNFTPYIELLMEHYQKGFRLESGLELKKFRYFWRNKYGIELQEDDDAVRKNISSVTIRHQNFVYLPETMLSSERKNYLLAYIFQCFSEGKQLVYYNALFEKFSTELQSERINNASMLKTYLTYINEGNYYVGRNYLAVDNNVVVDPIDEIRDSMISHGTVIATNYLCEVLSHIPNNKISFILSSNKEFVRNAKGEYFHAEVFDITDEELSDIVDLIQKGIDDKYFIAGNELIEGIRTRHPQVLERQPQYSDIGIRDAIGYKLKSVFSFNGNIISEIGKSLSMYDVYADYCKKRNSITITELNNLKDALNTVIYFEAVYENTLRISQDKFVSKDQALFKVEKTDEAIERFCTDKYISIADISHFGSFPYAGFAWNSYLLEHYVANYSSNFKLLHTNFNANSCVGAIVKRNSGIDDFNDLITDVLANSNVTLSRDDALQYLCNKGFIARRRYTGIEQLLIKAAAIRTQKG</sequence>
<reference evidence="1" key="1">
    <citation type="submission" date="2019-08" db="EMBL/GenBank/DDBJ databases">
        <authorList>
            <person name="Kucharzyk K."/>
            <person name="Murdoch R.W."/>
            <person name="Higgins S."/>
            <person name="Loffler F."/>
        </authorList>
    </citation>
    <scope>NUCLEOTIDE SEQUENCE</scope>
</reference>
<organism evidence="1">
    <name type="scientific">bioreactor metagenome</name>
    <dbReference type="NCBI Taxonomy" id="1076179"/>
    <lineage>
        <taxon>unclassified sequences</taxon>
        <taxon>metagenomes</taxon>
        <taxon>ecological metagenomes</taxon>
    </lineage>
</organism>
<gene>
    <name evidence="1" type="ORF">SDC9_56689</name>
</gene>
<evidence type="ECO:0000313" key="1">
    <source>
        <dbReference type="EMBL" id="MPM10358.1"/>
    </source>
</evidence>